<feature type="compositionally biased region" description="Low complexity" evidence="12">
    <location>
        <begin position="556"/>
        <end position="610"/>
    </location>
</feature>
<feature type="region of interest" description="Disordered" evidence="12">
    <location>
        <begin position="303"/>
        <end position="371"/>
    </location>
</feature>
<dbReference type="InterPro" id="IPR000626">
    <property type="entry name" value="Ubiquitin-like_dom"/>
</dbReference>
<feature type="compositionally biased region" description="Low complexity" evidence="12">
    <location>
        <begin position="457"/>
        <end position="503"/>
    </location>
</feature>
<dbReference type="InterPro" id="IPR029071">
    <property type="entry name" value="Ubiquitin-like_domsf"/>
</dbReference>
<feature type="compositionally biased region" description="Low complexity" evidence="12">
    <location>
        <begin position="687"/>
        <end position="728"/>
    </location>
</feature>
<keyword evidence="5" id="KW-0963">Cytoplasm</keyword>
<sequence length="1098" mass="115799">MMDVTVKTLDGQNRSYSVPENITVKQFKEKIASSINISVETQRLIFQGRVMQDDKALKDYNVHGNVIHVVQGPPPSARRSNLPNSSTGTPRGTPGAGGRDAIGVVGGSFTLPSDIMDPNQVQDIVQQALSGMGDIGRGARVSTRASNPNQSSENRSESQVNTSTSQTTPSSQSAPTSQSASSPMDTSESQETRSESQTESEPSQSNNQASGGGTQPRGPQRPHVRALADILDEVHVENQDQLRTSNTIHEILHAISHCYHNLSDLMIDTNQSPPRLAAAFVTPLSTAIIQQTIPMHAQIHVENPRTVRRNTGTQSTVSTSSTSTSTSVPSTNAASQTVGNATSGTTATSTTSTTATDQFPGIPAGAAGGPRIGLSTDPYTFLEVGPEHVTVNSISAHVVETEVPNTSASRTSSTTTGPQGTQQSGAVYQDLIQGIVSAIMQAHTGGRVAPGNAPNGASNVPTSTASAASTQTTTDQSQQNNSGTQTSTAPTSTSGTQTPGSQPRTAAFVMPGIPLSMPNIPGMSGIGGIGGMGQRPVDPYLSCSSRHFVTMQATNLHNQQQQHQQPNARTQSQTTQPSQTTQASSANNRTSTPRQSTQTPTSTSNSSSSNLPPPPPLNPFAGLAAASGGSIPGLPPGMAAMFNTFSSRPTGSTSSSTGQSASGGMSQGEPQFVQVLRSMLQTAGNESQQGQGQRGQSTQSTTTTSTSTGSTISSTTTSTGTSSSSNQQPVMTDEAFTQLVQGIGQFVSQAAIGQESNQSISDFLSTLGDNYNFSSGEGTGFINDVFNCVSSQLTFPDLVQVFFGNSAPLNIIRNPLQDFLRQRILNGQEPTAENITAGVDRLVEDMQDELLTASRYITNGINPMIQQWMIGVSSQQLANFNPTCNIREEEVAHYIVRKVERSNQADNEVAAMETQSPPSTSATVSPQSMEVGNSEVVSGSKAASSKNPTVNGIGAVSESATVAEAEPAGAEWVPIITQDVQKQQKQKPQAPLSDAYLQGMPAKRRKIMTQDRPMNLSNTADVIPDSIRRAVAAAGVEPISSMENLTNEVTENSELQSAFEDQISSTLSERLENDNDYRPERFPNSAEYFKQNKSHNKK</sequence>
<feature type="region of interest" description="Disordered" evidence="12">
    <location>
        <begin position="682"/>
        <end position="729"/>
    </location>
</feature>
<feature type="compositionally biased region" description="Low complexity" evidence="12">
    <location>
        <begin position="341"/>
        <end position="365"/>
    </location>
</feature>
<feature type="region of interest" description="Disordered" evidence="12">
    <location>
        <begin position="1068"/>
        <end position="1098"/>
    </location>
</feature>
<dbReference type="Pfam" id="PF20960">
    <property type="entry name" value="Bag6_BAGS"/>
    <property type="match status" value="1"/>
</dbReference>
<dbReference type="InterPro" id="IPR021925">
    <property type="entry name" value="BAG6"/>
</dbReference>
<evidence type="ECO:0000259" key="13">
    <source>
        <dbReference type="PROSITE" id="PS50053"/>
    </source>
</evidence>
<dbReference type="SUPFAM" id="SSF54236">
    <property type="entry name" value="Ubiquitin-like"/>
    <property type="match status" value="1"/>
</dbReference>
<dbReference type="CDD" id="cd01809">
    <property type="entry name" value="Ubl_BAG6"/>
    <property type="match status" value="1"/>
</dbReference>
<evidence type="ECO:0000256" key="6">
    <source>
        <dbReference type="ARBA" id="ARBA00022525"/>
    </source>
</evidence>
<evidence type="ECO:0000256" key="4">
    <source>
        <dbReference type="ARBA" id="ARBA00022448"/>
    </source>
</evidence>
<evidence type="ECO:0000256" key="8">
    <source>
        <dbReference type="ARBA" id="ARBA00022853"/>
    </source>
</evidence>
<evidence type="ECO:0000256" key="1">
    <source>
        <dbReference type="ARBA" id="ARBA00004123"/>
    </source>
</evidence>
<feature type="compositionally biased region" description="Gly residues" evidence="12">
    <location>
        <begin position="94"/>
        <end position="105"/>
    </location>
</feature>
<evidence type="ECO:0000256" key="7">
    <source>
        <dbReference type="ARBA" id="ARBA00022703"/>
    </source>
</evidence>
<comment type="caution">
    <text evidence="14">The sequence shown here is derived from an EMBL/GenBank/DDBJ whole genome shotgun (WGS) entry which is preliminary data.</text>
</comment>
<feature type="domain" description="Ubiquitin-like" evidence="13">
    <location>
        <begin position="2"/>
        <end position="62"/>
    </location>
</feature>
<feature type="compositionally biased region" description="Low complexity" evidence="12">
    <location>
        <begin position="311"/>
        <end position="331"/>
    </location>
</feature>
<accession>A0ABQ9ECL5</accession>
<evidence type="ECO:0000256" key="2">
    <source>
        <dbReference type="ARBA" id="ARBA00004514"/>
    </source>
</evidence>
<reference evidence="14 15" key="1">
    <citation type="submission" date="2022-12" db="EMBL/GenBank/DDBJ databases">
        <title>Chromosome-level genome of Tegillarca granosa.</title>
        <authorList>
            <person name="Kim J."/>
        </authorList>
    </citation>
    <scope>NUCLEOTIDE SEQUENCE [LARGE SCALE GENOMIC DNA]</scope>
    <source>
        <strain evidence="14">Teg-2019</strain>
        <tissue evidence="14">Adductor muscle</tissue>
    </source>
</reference>
<feature type="region of interest" description="Disordered" evidence="12">
    <location>
        <begin position="556"/>
        <end position="624"/>
    </location>
</feature>
<dbReference type="Pfam" id="PF00240">
    <property type="entry name" value="ubiquitin"/>
    <property type="match status" value="1"/>
</dbReference>
<evidence type="ECO:0000313" key="14">
    <source>
        <dbReference type="EMBL" id="KAJ8301003.1"/>
    </source>
</evidence>
<feature type="region of interest" description="Disordered" evidence="12">
    <location>
        <begin position="135"/>
        <end position="222"/>
    </location>
</feature>
<feature type="compositionally biased region" description="Basic and acidic residues" evidence="12">
    <location>
        <begin position="1069"/>
        <end position="1081"/>
    </location>
</feature>
<feature type="region of interest" description="Disordered" evidence="12">
    <location>
        <begin position="70"/>
        <end position="105"/>
    </location>
</feature>
<dbReference type="SMART" id="SM00213">
    <property type="entry name" value="UBQ"/>
    <property type="match status" value="1"/>
</dbReference>
<feature type="compositionally biased region" description="Polar residues" evidence="12">
    <location>
        <begin position="913"/>
        <end position="930"/>
    </location>
</feature>
<evidence type="ECO:0000256" key="5">
    <source>
        <dbReference type="ARBA" id="ARBA00022490"/>
    </source>
</evidence>
<feature type="compositionally biased region" description="Polar residues" evidence="12">
    <location>
        <begin position="143"/>
        <end position="161"/>
    </location>
</feature>
<dbReference type="InterPro" id="IPR048926">
    <property type="entry name" value="Bag6_BAGS"/>
</dbReference>
<feature type="region of interest" description="Disordered" evidence="12">
    <location>
        <begin position="906"/>
        <end position="930"/>
    </location>
</feature>
<evidence type="ECO:0000256" key="11">
    <source>
        <dbReference type="ARBA" id="ARBA00030033"/>
    </source>
</evidence>
<feature type="region of interest" description="Disordered" evidence="12">
    <location>
        <begin position="446"/>
        <end position="513"/>
    </location>
</feature>
<keyword evidence="10" id="KW-0539">Nucleus</keyword>
<comment type="subcellular location">
    <subcellularLocation>
        <location evidence="2">Cytoplasm</location>
        <location evidence="2">Cytosol</location>
    </subcellularLocation>
    <subcellularLocation>
        <location evidence="1">Nucleus</location>
    </subcellularLocation>
    <subcellularLocation>
        <location evidence="3">Secreted</location>
        <location evidence="3">Extracellular exosome</location>
    </subcellularLocation>
</comment>
<proteinExistence type="predicted"/>
<dbReference type="PANTHER" id="PTHR15204:SF0">
    <property type="entry name" value="LARGE PROLINE-RICH PROTEIN BAG6"/>
    <property type="match status" value="1"/>
</dbReference>
<dbReference type="PANTHER" id="PTHR15204">
    <property type="entry name" value="LARGE PROLINE-RICH PROTEIN BAG6"/>
    <property type="match status" value="1"/>
</dbReference>
<keyword evidence="9" id="KW-0143">Chaperone</keyword>
<evidence type="ECO:0000256" key="3">
    <source>
        <dbReference type="ARBA" id="ARBA00004550"/>
    </source>
</evidence>
<evidence type="ECO:0000313" key="15">
    <source>
        <dbReference type="Proteomes" id="UP001217089"/>
    </source>
</evidence>
<evidence type="ECO:0000256" key="12">
    <source>
        <dbReference type="SAM" id="MobiDB-lite"/>
    </source>
</evidence>
<dbReference type="Proteomes" id="UP001217089">
    <property type="component" value="Unassembled WGS sequence"/>
</dbReference>
<feature type="compositionally biased region" description="Low complexity" evidence="12">
    <location>
        <begin position="644"/>
        <end position="664"/>
    </location>
</feature>
<dbReference type="Pfam" id="PF12057">
    <property type="entry name" value="BAG6"/>
    <property type="match status" value="1"/>
</dbReference>
<name>A0ABQ9ECL5_TEGGR</name>
<organism evidence="14 15">
    <name type="scientific">Tegillarca granosa</name>
    <name type="common">Malaysian cockle</name>
    <name type="synonym">Anadara granosa</name>
    <dbReference type="NCBI Taxonomy" id="220873"/>
    <lineage>
        <taxon>Eukaryota</taxon>
        <taxon>Metazoa</taxon>
        <taxon>Spiralia</taxon>
        <taxon>Lophotrochozoa</taxon>
        <taxon>Mollusca</taxon>
        <taxon>Bivalvia</taxon>
        <taxon>Autobranchia</taxon>
        <taxon>Pteriomorphia</taxon>
        <taxon>Arcoida</taxon>
        <taxon>Arcoidea</taxon>
        <taxon>Arcidae</taxon>
        <taxon>Tegillarca</taxon>
    </lineage>
</organism>
<evidence type="ECO:0000256" key="10">
    <source>
        <dbReference type="ARBA" id="ARBA00023242"/>
    </source>
</evidence>
<keyword evidence="4" id="KW-0813">Transport</keyword>
<feature type="compositionally biased region" description="Low complexity" evidence="12">
    <location>
        <begin position="406"/>
        <end position="423"/>
    </location>
</feature>
<evidence type="ECO:0000256" key="9">
    <source>
        <dbReference type="ARBA" id="ARBA00023186"/>
    </source>
</evidence>
<protein>
    <recommendedName>
        <fullName evidence="11">BCL2-associated athanogene 6</fullName>
    </recommendedName>
</protein>
<gene>
    <name evidence="14" type="ORF">KUTeg_022522</name>
</gene>
<feature type="region of interest" description="Disordered" evidence="12">
    <location>
        <begin position="642"/>
        <end position="667"/>
    </location>
</feature>
<keyword evidence="7" id="KW-0053">Apoptosis</keyword>
<feature type="region of interest" description="Disordered" evidence="12">
    <location>
        <begin position="401"/>
        <end position="423"/>
    </location>
</feature>
<keyword evidence="6" id="KW-0964">Secreted</keyword>
<dbReference type="PROSITE" id="PS50053">
    <property type="entry name" value="UBIQUITIN_2"/>
    <property type="match status" value="1"/>
</dbReference>
<dbReference type="EMBL" id="JARBDR010000919">
    <property type="protein sequence ID" value="KAJ8301003.1"/>
    <property type="molecule type" value="Genomic_DNA"/>
</dbReference>
<dbReference type="Gene3D" id="3.10.20.90">
    <property type="entry name" value="Phosphatidylinositol 3-kinase Catalytic Subunit, Chain A, domain 1"/>
    <property type="match status" value="1"/>
</dbReference>
<feature type="compositionally biased region" description="Low complexity" evidence="12">
    <location>
        <begin position="162"/>
        <end position="189"/>
    </location>
</feature>
<keyword evidence="8" id="KW-0156">Chromatin regulator</keyword>
<keyword evidence="15" id="KW-1185">Reference proteome</keyword>